<dbReference type="PANTHER" id="PTHR43290">
    <property type="entry name" value="MEVALONATE KINASE"/>
    <property type="match status" value="1"/>
</dbReference>
<feature type="domain" description="GHMP kinase C-terminal" evidence="16">
    <location>
        <begin position="262"/>
        <end position="333"/>
    </location>
</feature>
<comment type="pathway">
    <text evidence="13 14">Isoprenoid biosynthesis; isopentenyl diphosphate biosynthesis via mevalonate pathway; isopentenyl diphosphate from (R)-mevalonate: step 1/3.</text>
</comment>
<evidence type="ECO:0000256" key="6">
    <source>
        <dbReference type="ARBA" id="ARBA00022679"/>
    </source>
</evidence>
<protein>
    <recommendedName>
        <fullName evidence="3 14">Mevalonate kinase</fullName>
        <shortName evidence="14">MK</shortName>
        <shortName evidence="14">MVK</shortName>
        <ecNumber evidence="3 14">2.7.1.36</ecNumber>
    </recommendedName>
</protein>
<dbReference type="InterPro" id="IPR006204">
    <property type="entry name" value="GHMP_kinase_N_dom"/>
</dbReference>
<feature type="active site" description="Proton acceptor" evidence="14">
    <location>
        <position position="184"/>
    </location>
</feature>
<gene>
    <name evidence="14 17" type="primary">mvk</name>
    <name evidence="17" type="ORF">EYG76_03340</name>
</gene>
<evidence type="ECO:0000256" key="14">
    <source>
        <dbReference type="HAMAP-Rule" id="MF_00217"/>
    </source>
</evidence>
<keyword evidence="8 14" id="KW-0418">Kinase</keyword>
<dbReference type="InterPro" id="IPR006203">
    <property type="entry name" value="GHMP_knse_ATP-bd_CS"/>
</dbReference>
<dbReference type="GO" id="GO:0019287">
    <property type="term" value="P:isopentenyl diphosphate biosynthetic process, mevalonate pathway"/>
    <property type="evidence" value="ECO:0007669"/>
    <property type="project" value="UniProtKB-UniRule"/>
</dbReference>
<reference evidence="17" key="1">
    <citation type="journal article" date="2020" name="ISME J.">
        <title>Gammaproteobacteria mediating utilization of methyl-, sulfur- and petroleum organic compounds in deep ocean hydrothermal plumes.</title>
        <authorList>
            <person name="Zhou Z."/>
            <person name="Liu Y."/>
            <person name="Pan J."/>
            <person name="Cron B.R."/>
            <person name="Toner B.M."/>
            <person name="Anantharaman K."/>
            <person name="Breier J.A."/>
            <person name="Dick G.J."/>
            <person name="Li M."/>
        </authorList>
    </citation>
    <scope>NUCLEOTIDE SEQUENCE</scope>
    <source>
        <strain evidence="17">SZUA-1385</strain>
    </source>
</reference>
<evidence type="ECO:0000256" key="1">
    <source>
        <dbReference type="ARBA" id="ARBA00004496"/>
    </source>
</evidence>
<dbReference type="UniPathway" id="UPA00057">
    <property type="reaction ID" value="UER00098"/>
</dbReference>
<keyword evidence="5 14" id="KW-0444">Lipid biosynthesis</keyword>
<dbReference type="NCBIfam" id="TIGR00549">
    <property type="entry name" value="mevalon_kin"/>
    <property type="match status" value="1"/>
</dbReference>
<dbReference type="SUPFAM" id="SSF55060">
    <property type="entry name" value="GHMP Kinase, C-terminal domain"/>
    <property type="match status" value="1"/>
</dbReference>
<dbReference type="HAMAP" id="MF_00217">
    <property type="entry name" value="Mevalonate_kinase"/>
    <property type="match status" value="1"/>
</dbReference>
<evidence type="ECO:0000256" key="5">
    <source>
        <dbReference type="ARBA" id="ARBA00022516"/>
    </source>
</evidence>
<dbReference type="SUPFAM" id="SSF54211">
    <property type="entry name" value="Ribosomal protein S5 domain 2-like"/>
    <property type="match status" value="1"/>
</dbReference>
<dbReference type="Pfam" id="PF08544">
    <property type="entry name" value="GHMP_kinases_C"/>
    <property type="match status" value="1"/>
</dbReference>
<evidence type="ECO:0000313" key="18">
    <source>
        <dbReference type="Proteomes" id="UP000605144"/>
    </source>
</evidence>
<comment type="cofactor">
    <cofactor evidence="14">
        <name>Mg(2+)</name>
        <dbReference type="ChEBI" id="CHEBI:18420"/>
    </cofactor>
</comment>
<evidence type="ECO:0000256" key="12">
    <source>
        <dbReference type="ARBA" id="ARBA00023229"/>
    </source>
</evidence>
<dbReference type="Pfam" id="PF00288">
    <property type="entry name" value="GHMP_kinases_N"/>
    <property type="match status" value="1"/>
</dbReference>
<dbReference type="GO" id="GO:0005524">
    <property type="term" value="F:ATP binding"/>
    <property type="evidence" value="ECO:0007669"/>
    <property type="project" value="UniProtKB-UniRule"/>
</dbReference>
<keyword evidence="9 14" id="KW-0067">ATP-binding</keyword>
<dbReference type="Gene3D" id="3.30.230.10">
    <property type="match status" value="1"/>
</dbReference>
<dbReference type="InterPro" id="IPR006205">
    <property type="entry name" value="Mev_gal_kin"/>
</dbReference>
<evidence type="ECO:0000256" key="3">
    <source>
        <dbReference type="ARBA" id="ARBA00012103"/>
    </source>
</evidence>
<evidence type="ECO:0000256" key="9">
    <source>
        <dbReference type="ARBA" id="ARBA00022840"/>
    </source>
</evidence>
<dbReference type="InterPro" id="IPR022937">
    <property type="entry name" value="Mevalonate_kinase_arc"/>
</dbReference>
<dbReference type="EMBL" id="DQSV01000065">
    <property type="protein sequence ID" value="HIP17322.1"/>
    <property type="molecule type" value="Genomic_DNA"/>
</dbReference>
<evidence type="ECO:0000256" key="4">
    <source>
        <dbReference type="ARBA" id="ARBA00022490"/>
    </source>
</evidence>
<dbReference type="Proteomes" id="UP000605144">
    <property type="component" value="Unassembled WGS sequence"/>
</dbReference>
<keyword evidence="7 14" id="KW-0547">Nucleotide-binding</keyword>
<evidence type="ECO:0000256" key="8">
    <source>
        <dbReference type="ARBA" id="ARBA00022777"/>
    </source>
</evidence>
<comment type="subcellular location">
    <subcellularLocation>
        <location evidence="1 14">Cytoplasm</location>
    </subcellularLocation>
</comment>
<evidence type="ECO:0000256" key="2">
    <source>
        <dbReference type="ARBA" id="ARBA00006495"/>
    </source>
</evidence>
<dbReference type="GO" id="GO:0000287">
    <property type="term" value="F:magnesium ion binding"/>
    <property type="evidence" value="ECO:0007669"/>
    <property type="project" value="UniProtKB-UniRule"/>
</dbReference>
<dbReference type="PRINTS" id="PR00959">
    <property type="entry name" value="MEVGALKINASE"/>
</dbReference>
<feature type="domain" description="GHMP kinase N-terminal" evidence="15">
    <location>
        <begin position="113"/>
        <end position="192"/>
    </location>
</feature>
<dbReference type="InterPro" id="IPR013750">
    <property type="entry name" value="GHMP_kinase_C_dom"/>
</dbReference>
<keyword evidence="11 14" id="KW-0443">Lipid metabolism</keyword>
<name>A0A833DS28_9EURY</name>
<evidence type="ECO:0000256" key="11">
    <source>
        <dbReference type="ARBA" id="ARBA00023098"/>
    </source>
</evidence>
<comment type="subunit">
    <text evidence="14">Homodimer.</text>
</comment>
<comment type="catalytic activity">
    <reaction evidence="14">
        <text>(R)-mevalonate + ATP = (R)-5-phosphomevalonate + ADP + H(+)</text>
        <dbReference type="Rhea" id="RHEA:17065"/>
        <dbReference type="ChEBI" id="CHEBI:15378"/>
        <dbReference type="ChEBI" id="CHEBI:30616"/>
        <dbReference type="ChEBI" id="CHEBI:36464"/>
        <dbReference type="ChEBI" id="CHEBI:58146"/>
        <dbReference type="ChEBI" id="CHEBI:456216"/>
        <dbReference type="EC" id="2.7.1.36"/>
    </reaction>
</comment>
<evidence type="ECO:0000313" key="17">
    <source>
        <dbReference type="EMBL" id="HIP17322.1"/>
    </source>
</evidence>
<dbReference type="GO" id="GO:0005829">
    <property type="term" value="C:cytosol"/>
    <property type="evidence" value="ECO:0007669"/>
    <property type="project" value="TreeGrafter"/>
</dbReference>
<evidence type="ECO:0000256" key="10">
    <source>
        <dbReference type="ARBA" id="ARBA00022842"/>
    </source>
</evidence>
<organism evidence="17 18">
    <name type="scientific">Methanothermococcus okinawensis</name>
    <dbReference type="NCBI Taxonomy" id="155863"/>
    <lineage>
        <taxon>Archaea</taxon>
        <taxon>Methanobacteriati</taxon>
        <taxon>Methanobacteriota</taxon>
        <taxon>Methanomada group</taxon>
        <taxon>Methanococci</taxon>
        <taxon>Methanococcales</taxon>
        <taxon>Methanococcaceae</taxon>
        <taxon>Methanothermococcus</taxon>
    </lineage>
</organism>
<keyword evidence="12 14" id="KW-0414">Isoprene biosynthesis</keyword>
<dbReference type="InterPro" id="IPR020568">
    <property type="entry name" value="Ribosomal_Su5_D2-typ_SF"/>
</dbReference>
<comment type="similarity">
    <text evidence="2 14">Belongs to the GHMP kinase family. Mevalonate kinase subfamily.</text>
</comment>
<sequence length="347" mass="38643">MEKLDKNNNIDYNNYNDNNSTLNKDIIKTPSKVILFGEHGVVDGYGAISMAINLKTTGKIMENNKNKITINLKDIGKEINLNIKDIPKINLNNCESDLKYVIGSLKFIMNYLINNKNINSFKPFKLDISSEIPISCGLGSSASVIITAIRSFLYANDLSLSNKDLLKIAFSVEKEVQGRASITDTATIIHGGPLRIKDNNNFEELNNSELYNLLKKCEFLIVHVEKRRKKTAQLVNEVAKHPKKIEIFKEIGNIVNKVQYTSSYEGLGNLMVKNHNLLKKLGVSTNKIDKVVEIGSNYGYGAKLSGAGGGGITIILVDKNKKKELLESLNKLGVLGIFNCKIEYNRT</sequence>
<comment type="function">
    <text evidence="14">Catalyzes the phosphorylation of (R)-mevalonate (MVA) to (R)-mevalonate 5-phosphate (MVAP). Functions in the mevalonate (MVA) pathway leading to isopentenyl diphosphate (IPP), a key precursor for the biosynthesis of isoprenoid compounds such as archaeal membrane lipids.</text>
</comment>
<evidence type="ECO:0000256" key="13">
    <source>
        <dbReference type="ARBA" id="ARBA00029438"/>
    </source>
</evidence>
<dbReference type="EC" id="2.7.1.36" evidence="3 14"/>
<dbReference type="PROSITE" id="PS00627">
    <property type="entry name" value="GHMP_KINASES_ATP"/>
    <property type="match status" value="1"/>
</dbReference>
<evidence type="ECO:0000259" key="15">
    <source>
        <dbReference type="Pfam" id="PF00288"/>
    </source>
</evidence>
<comment type="caution">
    <text evidence="17">The sequence shown here is derived from an EMBL/GenBank/DDBJ whole genome shotgun (WGS) entry which is preliminary data.</text>
</comment>
<dbReference type="GO" id="GO:0004496">
    <property type="term" value="F:mevalonate kinase activity"/>
    <property type="evidence" value="ECO:0007669"/>
    <property type="project" value="UniProtKB-UniRule"/>
</dbReference>
<evidence type="ECO:0000259" key="16">
    <source>
        <dbReference type="Pfam" id="PF08544"/>
    </source>
</evidence>
<dbReference type="InterPro" id="IPR014721">
    <property type="entry name" value="Ribsml_uS5_D2-typ_fold_subgr"/>
</dbReference>
<evidence type="ECO:0000256" key="7">
    <source>
        <dbReference type="ARBA" id="ARBA00022741"/>
    </source>
</evidence>
<proteinExistence type="inferred from homology"/>
<keyword evidence="4 14" id="KW-0963">Cytoplasm</keyword>
<keyword evidence="10 14" id="KW-0460">Magnesium</keyword>
<dbReference type="PANTHER" id="PTHR43290:SF2">
    <property type="entry name" value="MEVALONATE KINASE"/>
    <property type="match status" value="1"/>
</dbReference>
<dbReference type="AlphaFoldDB" id="A0A833DS28"/>
<dbReference type="Gene3D" id="3.30.70.890">
    <property type="entry name" value="GHMP kinase, C-terminal domain"/>
    <property type="match status" value="1"/>
</dbReference>
<accession>A0A833DS28</accession>
<feature type="binding site" evidence="14">
    <location>
        <begin position="133"/>
        <end position="143"/>
    </location>
    <ligand>
        <name>ATP</name>
        <dbReference type="ChEBI" id="CHEBI:30616"/>
    </ligand>
</feature>
<dbReference type="InterPro" id="IPR036554">
    <property type="entry name" value="GHMP_kinase_C_sf"/>
</dbReference>
<keyword evidence="6 14" id="KW-0808">Transferase</keyword>